<evidence type="ECO:0000256" key="2">
    <source>
        <dbReference type="ARBA" id="ARBA00022833"/>
    </source>
</evidence>
<evidence type="ECO:0000313" key="7">
    <source>
        <dbReference type="Proteomes" id="UP000279422"/>
    </source>
</evidence>
<dbReference type="PANTHER" id="PTHR43401:SF2">
    <property type="entry name" value="L-THREONINE 3-DEHYDROGENASE"/>
    <property type="match status" value="1"/>
</dbReference>
<evidence type="ECO:0000256" key="1">
    <source>
        <dbReference type="ARBA" id="ARBA00022723"/>
    </source>
</evidence>
<dbReference type="InterPro" id="IPR020843">
    <property type="entry name" value="ER"/>
</dbReference>
<dbReference type="GO" id="GO:0016491">
    <property type="term" value="F:oxidoreductase activity"/>
    <property type="evidence" value="ECO:0007669"/>
    <property type="project" value="UniProtKB-KW"/>
</dbReference>
<dbReference type="InterPro" id="IPR011032">
    <property type="entry name" value="GroES-like_sf"/>
</dbReference>
<dbReference type="CDD" id="cd08236">
    <property type="entry name" value="sugar_DH"/>
    <property type="match status" value="1"/>
</dbReference>
<dbReference type="PANTHER" id="PTHR43401">
    <property type="entry name" value="L-THREONINE 3-DEHYDROGENASE"/>
    <property type="match status" value="1"/>
</dbReference>
<feature type="domain" description="Enoyl reductase (ER)" evidence="5">
    <location>
        <begin position="8"/>
        <end position="343"/>
    </location>
</feature>
<evidence type="ECO:0000313" key="6">
    <source>
        <dbReference type="EMBL" id="RLE09811.1"/>
    </source>
</evidence>
<dbReference type="GO" id="GO:0008270">
    <property type="term" value="F:zinc ion binding"/>
    <property type="evidence" value="ECO:0007669"/>
    <property type="project" value="InterPro"/>
</dbReference>
<evidence type="ECO:0000256" key="4">
    <source>
        <dbReference type="RuleBase" id="RU361277"/>
    </source>
</evidence>
<evidence type="ECO:0000259" key="5">
    <source>
        <dbReference type="SMART" id="SM00829"/>
    </source>
</evidence>
<dbReference type="InterPro" id="IPR013154">
    <property type="entry name" value="ADH-like_N"/>
</dbReference>
<dbReference type="InterPro" id="IPR050129">
    <property type="entry name" value="Zn_alcohol_dh"/>
</dbReference>
<dbReference type="SUPFAM" id="SSF50129">
    <property type="entry name" value="GroES-like"/>
    <property type="match status" value="1"/>
</dbReference>
<dbReference type="SUPFAM" id="SSF51735">
    <property type="entry name" value="NAD(P)-binding Rossmann-fold domains"/>
    <property type="match status" value="1"/>
</dbReference>
<dbReference type="SMART" id="SM00829">
    <property type="entry name" value="PKS_ER"/>
    <property type="match status" value="1"/>
</dbReference>
<protein>
    <submittedName>
        <fullName evidence="6">Galactitol-1-phosphate 5-dehydrogenase</fullName>
    </submittedName>
</protein>
<dbReference type="Gene3D" id="3.90.180.10">
    <property type="entry name" value="Medium-chain alcohol dehydrogenases, catalytic domain"/>
    <property type="match status" value="1"/>
</dbReference>
<comment type="caution">
    <text evidence="6">The sequence shown here is derived from an EMBL/GenBank/DDBJ whole genome shotgun (WGS) entry which is preliminary data.</text>
</comment>
<dbReference type="InterPro" id="IPR013149">
    <property type="entry name" value="ADH-like_C"/>
</dbReference>
<comment type="cofactor">
    <cofactor evidence="4">
        <name>Zn(2+)</name>
        <dbReference type="ChEBI" id="CHEBI:29105"/>
    </cofactor>
</comment>
<name>A0A497E4I1_UNCAE</name>
<keyword evidence="1 4" id="KW-0479">Metal-binding</keyword>
<sequence length="345" mass="38158">MKAAVLHGPEDIRCEELPLPKMGKGDVLVKTKAVGICGSDVPRVWGRAAHFYPIVLGHEISGEVVKVGKEVKKFSPQDRVAIIPLIPCFSCSACQQGQYSSCKNYSFIGSRRDGGFAEFVSVPEKNLIKLPEKMSFEEGALIEPASVALYALMRGEFKGGESIAILGLGTIGMLVLEWTKLFGAREILCFDVVEEKLKIAQKLGADLCVDSGKRHLESTVSHILEEGVDLVVETVGIPATQLQALELVRPRGRVVYVGTPHKNVEFTPEQFEKILRKEISITGSWMSYSAPFPGKAWNLSTRFLAEKRIRADILISHRFNICQIRKAFEVMADSSVFSEKVMILF</sequence>
<dbReference type="AlphaFoldDB" id="A0A497E4I1"/>
<evidence type="ECO:0000256" key="3">
    <source>
        <dbReference type="ARBA" id="ARBA00023002"/>
    </source>
</evidence>
<dbReference type="EMBL" id="QMPZ01000028">
    <property type="protein sequence ID" value="RLE09811.1"/>
    <property type="molecule type" value="Genomic_DNA"/>
</dbReference>
<comment type="similarity">
    <text evidence="4">Belongs to the zinc-containing alcohol dehydrogenase family.</text>
</comment>
<dbReference type="InterPro" id="IPR036291">
    <property type="entry name" value="NAD(P)-bd_dom_sf"/>
</dbReference>
<dbReference type="Gene3D" id="3.40.50.720">
    <property type="entry name" value="NAD(P)-binding Rossmann-like Domain"/>
    <property type="match status" value="1"/>
</dbReference>
<proteinExistence type="inferred from homology"/>
<reference evidence="6 7" key="1">
    <citation type="submission" date="2018-06" db="EMBL/GenBank/DDBJ databases">
        <title>Extensive metabolic versatility and redundancy in microbially diverse, dynamic hydrothermal sediments.</title>
        <authorList>
            <person name="Dombrowski N."/>
            <person name="Teske A."/>
            <person name="Baker B.J."/>
        </authorList>
    </citation>
    <scope>NUCLEOTIDE SEQUENCE [LARGE SCALE GENOMIC DNA]</scope>
    <source>
        <strain evidence="6">B47_G16</strain>
    </source>
</reference>
<organism evidence="6 7">
    <name type="scientific">Aerophobetes bacterium</name>
    <dbReference type="NCBI Taxonomy" id="2030807"/>
    <lineage>
        <taxon>Bacteria</taxon>
        <taxon>Candidatus Aerophobota</taxon>
    </lineage>
</organism>
<dbReference type="InterPro" id="IPR002328">
    <property type="entry name" value="ADH_Zn_CS"/>
</dbReference>
<keyword evidence="3" id="KW-0560">Oxidoreductase</keyword>
<accession>A0A497E4I1</accession>
<keyword evidence="2 4" id="KW-0862">Zinc</keyword>
<gene>
    <name evidence="6" type="ORF">DRJ00_03235</name>
</gene>
<dbReference type="PROSITE" id="PS00059">
    <property type="entry name" value="ADH_ZINC"/>
    <property type="match status" value="1"/>
</dbReference>
<dbReference type="Proteomes" id="UP000279422">
    <property type="component" value="Unassembled WGS sequence"/>
</dbReference>
<dbReference type="Pfam" id="PF08240">
    <property type="entry name" value="ADH_N"/>
    <property type="match status" value="1"/>
</dbReference>
<dbReference type="Pfam" id="PF00107">
    <property type="entry name" value="ADH_zinc_N"/>
    <property type="match status" value="1"/>
</dbReference>